<name>A0A6V7QH67_ANACO</name>
<organism evidence="1">
    <name type="scientific">Ananas comosus var. bracteatus</name>
    <name type="common">red pineapple</name>
    <dbReference type="NCBI Taxonomy" id="296719"/>
    <lineage>
        <taxon>Eukaryota</taxon>
        <taxon>Viridiplantae</taxon>
        <taxon>Streptophyta</taxon>
        <taxon>Embryophyta</taxon>
        <taxon>Tracheophyta</taxon>
        <taxon>Spermatophyta</taxon>
        <taxon>Magnoliopsida</taxon>
        <taxon>Liliopsida</taxon>
        <taxon>Poales</taxon>
        <taxon>Bromeliaceae</taxon>
        <taxon>Bromelioideae</taxon>
        <taxon>Ananas</taxon>
    </lineage>
</organism>
<accession>A0A6V7QH67</accession>
<gene>
    <name evidence="1" type="ORF">CB5_LOCUS25710</name>
</gene>
<reference evidence="1" key="1">
    <citation type="submission" date="2020-07" db="EMBL/GenBank/DDBJ databases">
        <authorList>
            <person name="Lin J."/>
        </authorList>
    </citation>
    <scope>NUCLEOTIDE SEQUENCE</scope>
</reference>
<evidence type="ECO:0000313" key="1">
    <source>
        <dbReference type="EMBL" id="CAD1842499.1"/>
    </source>
</evidence>
<sequence>MRSAFRTAGQVSTMLFEHGCSKSCSLSHPFAESHSWTTFARTEFRFALMRMFLRQQLEWSNQPVNNATPILWLLWYLLSHYDGSPPSPPLAKLFSIVVAGVRSVMGGRQRYYRYSLPGMQQSELFWRLHLPDLPRKWPLPQQDPVTCPDVEAVRLGLKSAMRSRMANVRRELAMAD</sequence>
<protein>
    <submittedName>
        <fullName evidence="1">Uncharacterized protein</fullName>
    </submittedName>
</protein>
<dbReference type="EMBL" id="LR862136">
    <property type="protein sequence ID" value="CAD1842499.1"/>
    <property type="molecule type" value="Genomic_DNA"/>
</dbReference>
<proteinExistence type="predicted"/>
<dbReference type="AlphaFoldDB" id="A0A6V7QH67"/>